<organism evidence="3 4">
    <name type="scientific">Rhododendron simsii</name>
    <name type="common">Sims's rhododendron</name>
    <dbReference type="NCBI Taxonomy" id="118357"/>
    <lineage>
        <taxon>Eukaryota</taxon>
        <taxon>Viridiplantae</taxon>
        <taxon>Streptophyta</taxon>
        <taxon>Embryophyta</taxon>
        <taxon>Tracheophyta</taxon>
        <taxon>Spermatophyta</taxon>
        <taxon>Magnoliopsida</taxon>
        <taxon>eudicotyledons</taxon>
        <taxon>Gunneridae</taxon>
        <taxon>Pentapetalae</taxon>
        <taxon>asterids</taxon>
        <taxon>Ericales</taxon>
        <taxon>Ericaceae</taxon>
        <taxon>Ericoideae</taxon>
        <taxon>Rhodoreae</taxon>
        <taxon>Rhododendron</taxon>
    </lineage>
</organism>
<feature type="region of interest" description="Disordered" evidence="1">
    <location>
        <begin position="1"/>
        <end position="33"/>
    </location>
</feature>
<feature type="domain" description="Hemerythrin-like" evidence="2">
    <location>
        <begin position="121"/>
        <end position="268"/>
    </location>
</feature>
<dbReference type="CDD" id="cd12108">
    <property type="entry name" value="Hr-like"/>
    <property type="match status" value="1"/>
</dbReference>
<evidence type="ECO:0000313" key="4">
    <source>
        <dbReference type="Proteomes" id="UP000626092"/>
    </source>
</evidence>
<reference evidence="3" key="1">
    <citation type="submission" date="2019-11" db="EMBL/GenBank/DDBJ databases">
        <authorList>
            <person name="Liu Y."/>
            <person name="Hou J."/>
            <person name="Li T.-Q."/>
            <person name="Guan C.-H."/>
            <person name="Wu X."/>
            <person name="Wu H.-Z."/>
            <person name="Ling F."/>
            <person name="Zhang R."/>
            <person name="Shi X.-G."/>
            <person name="Ren J.-P."/>
            <person name="Chen E.-F."/>
            <person name="Sun J.-M."/>
        </authorList>
    </citation>
    <scope>NUCLEOTIDE SEQUENCE</scope>
    <source>
        <strain evidence="3">Adult_tree_wgs_1</strain>
        <tissue evidence="3">Leaves</tissue>
    </source>
</reference>
<dbReference type="Gene3D" id="1.20.120.520">
    <property type="entry name" value="nmb1532 protein domain like"/>
    <property type="match status" value="1"/>
</dbReference>
<dbReference type="Pfam" id="PF01814">
    <property type="entry name" value="Hemerythrin"/>
    <property type="match status" value="1"/>
</dbReference>
<dbReference type="AlphaFoldDB" id="A0A834LU60"/>
<keyword evidence="4" id="KW-1185">Reference proteome</keyword>
<name>A0A834LU60_RHOSS</name>
<protein>
    <recommendedName>
        <fullName evidence="2">Hemerythrin-like domain-containing protein</fullName>
    </recommendedName>
</protein>
<gene>
    <name evidence="3" type="ORF">RHSIM_Rhsim03G0097800</name>
</gene>
<dbReference type="OrthoDB" id="4951845at2759"/>
<sequence>MGNCCGKPNKPAKKSTAEIAPSDIVKAPPKPSPAVRLTGPPTCALTCYVRFALLRKPVLLQFTPSDQAPVLHYGSDAVSGTKEALIQYIESKFPDPPLTRRQWSGGAGEDDATPSVVRAAVAQHKSVVWHLERMVRWAEDLAARGGGKRVARGGDPAMGSPRMEVRKFARSYSQLLEVMLEHAQMEEKVVFPVLERADRGLSKAANEEHARDLPIMNGIKEDIKTVGVLDSGSPDYQEALYNISSRLKKLQDHCKQHFEEEERELLPLMEAAELSREQQEKVLEQCLDVMQGTHSHLFRFFMEGLLPQDALHYLDMVIASSNKERVASMLRMIVE</sequence>
<dbReference type="EMBL" id="WJXA01000003">
    <property type="protein sequence ID" value="KAF7148214.1"/>
    <property type="molecule type" value="Genomic_DNA"/>
</dbReference>
<proteinExistence type="predicted"/>
<dbReference type="InterPro" id="IPR012312">
    <property type="entry name" value="Hemerythrin-like"/>
</dbReference>
<accession>A0A834LU60</accession>
<dbReference type="PANTHER" id="PTHR35739:SF1">
    <property type="entry name" value="OS01G0861700 PROTEIN"/>
    <property type="match status" value="1"/>
</dbReference>
<dbReference type="Proteomes" id="UP000626092">
    <property type="component" value="Unassembled WGS sequence"/>
</dbReference>
<dbReference type="PANTHER" id="PTHR35739">
    <property type="entry name" value="OS01G0861700 PROTEIN"/>
    <property type="match status" value="1"/>
</dbReference>
<evidence type="ECO:0000259" key="2">
    <source>
        <dbReference type="Pfam" id="PF01814"/>
    </source>
</evidence>
<evidence type="ECO:0000256" key="1">
    <source>
        <dbReference type="SAM" id="MobiDB-lite"/>
    </source>
</evidence>
<evidence type="ECO:0000313" key="3">
    <source>
        <dbReference type="EMBL" id="KAF7148214.1"/>
    </source>
</evidence>
<comment type="caution">
    <text evidence="3">The sequence shown here is derived from an EMBL/GenBank/DDBJ whole genome shotgun (WGS) entry which is preliminary data.</text>
</comment>